<dbReference type="EMBL" id="JBHSCN010000003">
    <property type="protein sequence ID" value="MFC4242555.1"/>
    <property type="molecule type" value="Genomic_DNA"/>
</dbReference>
<evidence type="ECO:0000256" key="2">
    <source>
        <dbReference type="ARBA" id="ARBA00023125"/>
    </source>
</evidence>
<protein>
    <submittedName>
        <fullName evidence="6">Helix-turn-helix domain-containing protein</fullName>
    </submittedName>
</protein>
<dbReference type="Gene3D" id="1.10.357.10">
    <property type="entry name" value="Tetracycline Repressor, domain 2"/>
    <property type="match status" value="1"/>
</dbReference>
<dbReference type="Proteomes" id="UP001595900">
    <property type="component" value="Unassembled WGS sequence"/>
</dbReference>
<evidence type="ECO:0000313" key="6">
    <source>
        <dbReference type="EMBL" id="MFC4242555.1"/>
    </source>
</evidence>
<dbReference type="InterPro" id="IPR023772">
    <property type="entry name" value="DNA-bd_HTH_TetR-type_CS"/>
</dbReference>
<feature type="domain" description="HTH tetR-type" evidence="5">
    <location>
        <begin position="6"/>
        <end position="66"/>
    </location>
</feature>
<dbReference type="InterPro" id="IPR001647">
    <property type="entry name" value="HTH_TetR"/>
</dbReference>
<dbReference type="PRINTS" id="PR00455">
    <property type="entry name" value="HTHTETR"/>
</dbReference>
<proteinExistence type="predicted"/>
<dbReference type="PROSITE" id="PS50977">
    <property type="entry name" value="HTH_TETR_2"/>
    <property type="match status" value="1"/>
</dbReference>
<evidence type="ECO:0000256" key="1">
    <source>
        <dbReference type="ARBA" id="ARBA00023015"/>
    </source>
</evidence>
<comment type="caution">
    <text evidence="6">The sequence shown here is derived from an EMBL/GenBank/DDBJ whole genome shotgun (WGS) entry which is preliminary data.</text>
</comment>
<dbReference type="RefSeq" id="WP_390227420.1">
    <property type="nucleotide sequence ID" value="NZ_JBHSCN010000003.1"/>
</dbReference>
<dbReference type="PROSITE" id="PS01081">
    <property type="entry name" value="HTH_TETR_1"/>
    <property type="match status" value="1"/>
</dbReference>
<keyword evidence="2 4" id="KW-0238">DNA-binding</keyword>
<evidence type="ECO:0000313" key="7">
    <source>
        <dbReference type="Proteomes" id="UP001595900"/>
    </source>
</evidence>
<keyword evidence="1" id="KW-0805">Transcription regulation</keyword>
<evidence type="ECO:0000256" key="3">
    <source>
        <dbReference type="ARBA" id="ARBA00023163"/>
    </source>
</evidence>
<evidence type="ECO:0000256" key="4">
    <source>
        <dbReference type="PROSITE-ProRule" id="PRU00335"/>
    </source>
</evidence>
<reference evidence="7" key="1">
    <citation type="journal article" date="2019" name="Int. J. Syst. Evol. Microbiol.">
        <title>The Global Catalogue of Microorganisms (GCM) 10K type strain sequencing project: providing services to taxonomists for standard genome sequencing and annotation.</title>
        <authorList>
            <consortium name="The Broad Institute Genomics Platform"/>
            <consortium name="The Broad Institute Genome Sequencing Center for Infectious Disease"/>
            <person name="Wu L."/>
            <person name="Ma J."/>
        </authorList>
    </citation>
    <scope>NUCLEOTIDE SEQUENCE [LARGE SCALE GENOMIC DNA]</scope>
    <source>
        <strain evidence="7">CGMCC 1.10363</strain>
    </source>
</reference>
<feature type="DNA-binding region" description="H-T-H motif" evidence="4">
    <location>
        <begin position="29"/>
        <end position="48"/>
    </location>
</feature>
<name>A0ABV8Q5A8_9MICO</name>
<dbReference type="PANTHER" id="PTHR30055">
    <property type="entry name" value="HTH-TYPE TRANSCRIPTIONAL REGULATOR RUTR"/>
    <property type="match status" value="1"/>
</dbReference>
<sequence length="198" mass="21824">MSRWAPDARGRLEDAARELFSTQGYEATTVAQIAEHAGLNRATFFRHFADKREILFGREDELAPLFSQAIRAAAPDADVPACVTTALEAADQRLTTTERPMVVLRRRIADENPEVRERGLLKIARTNAAVTEALTERGIEDLTARLAAEMLIMAFSVGLREWVDAAADGAPFSRYATTAFKAIRERAGRLGDVPALPR</sequence>
<dbReference type="InterPro" id="IPR009057">
    <property type="entry name" value="Homeodomain-like_sf"/>
</dbReference>
<organism evidence="6 7">
    <name type="scientific">Gryllotalpicola reticulitermitis</name>
    <dbReference type="NCBI Taxonomy" id="1184153"/>
    <lineage>
        <taxon>Bacteria</taxon>
        <taxon>Bacillati</taxon>
        <taxon>Actinomycetota</taxon>
        <taxon>Actinomycetes</taxon>
        <taxon>Micrococcales</taxon>
        <taxon>Microbacteriaceae</taxon>
        <taxon>Gryllotalpicola</taxon>
    </lineage>
</organism>
<keyword evidence="3" id="KW-0804">Transcription</keyword>
<dbReference type="SUPFAM" id="SSF46689">
    <property type="entry name" value="Homeodomain-like"/>
    <property type="match status" value="1"/>
</dbReference>
<dbReference type="InterPro" id="IPR050109">
    <property type="entry name" value="HTH-type_TetR-like_transc_reg"/>
</dbReference>
<accession>A0ABV8Q5A8</accession>
<dbReference type="PANTHER" id="PTHR30055:SF238">
    <property type="entry name" value="MYCOFACTOCIN BIOSYNTHESIS TRANSCRIPTIONAL REGULATOR MFTR-RELATED"/>
    <property type="match status" value="1"/>
</dbReference>
<gene>
    <name evidence="6" type="ORF">ACFOYW_04145</name>
</gene>
<evidence type="ECO:0000259" key="5">
    <source>
        <dbReference type="PROSITE" id="PS50977"/>
    </source>
</evidence>
<keyword evidence="7" id="KW-1185">Reference proteome</keyword>
<dbReference type="Pfam" id="PF00440">
    <property type="entry name" value="TetR_N"/>
    <property type="match status" value="1"/>
</dbReference>